<reference evidence="1" key="1">
    <citation type="submission" date="2018-05" db="EMBL/GenBank/DDBJ databases">
        <authorList>
            <person name="Lanie J.A."/>
            <person name="Ng W.-L."/>
            <person name="Kazmierczak K.M."/>
            <person name="Andrzejewski T.M."/>
            <person name="Davidsen T.M."/>
            <person name="Wayne K.J."/>
            <person name="Tettelin H."/>
            <person name="Glass J.I."/>
            <person name="Rusch D."/>
            <person name="Podicherti R."/>
            <person name="Tsui H.-C.T."/>
            <person name="Winkler M.E."/>
        </authorList>
    </citation>
    <scope>NUCLEOTIDE SEQUENCE</scope>
</reference>
<dbReference type="AlphaFoldDB" id="A0A382ZGU2"/>
<dbReference type="SUPFAM" id="SSF49344">
    <property type="entry name" value="CBD9-like"/>
    <property type="match status" value="1"/>
</dbReference>
<sequence>MNTIFSAFTNAAITIDGRLDEAEWNQAQRFASFVETRPFSLKESTIPTEVLVLTDEKGIYIGFINQQSWDTRYRRKQERDAMWSDSDRNFLSIDFDGKANMGYFFGVSLGGSMSDGSISGESQMDRDWD</sequence>
<dbReference type="EMBL" id="UINC01183652">
    <property type="protein sequence ID" value="SVD94510.1"/>
    <property type="molecule type" value="Genomic_DNA"/>
</dbReference>
<evidence type="ECO:0008006" key="2">
    <source>
        <dbReference type="Google" id="ProtNLM"/>
    </source>
</evidence>
<proteinExistence type="predicted"/>
<organism evidence="1">
    <name type="scientific">marine metagenome</name>
    <dbReference type="NCBI Taxonomy" id="408172"/>
    <lineage>
        <taxon>unclassified sequences</taxon>
        <taxon>metagenomes</taxon>
        <taxon>ecological metagenomes</taxon>
    </lineage>
</organism>
<gene>
    <name evidence="1" type="ORF">METZ01_LOCUS447364</name>
</gene>
<evidence type="ECO:0000313" key="1">
    <source>
        <dbReference type="EMBL" id="SVD94510.1"/>
    </source>
</evidence>
<dbReference type="Gene3D" id="2.60.40.1190">
    <property type="match status" value="1"/>
</dbReference>
<feature type="non-terminal residue" evidence="1">
    <location>
        <position position="129"/>
    </location>
</feature>
<accession>A0A382ZGU2</accession>
<protein>
    <recommendedName>
        <fullName evidence="2">Carbohydrate-binding domain-containing protein</fullName>
    </recommendedName>
</protein>
<name>A0A382ZGU2_9ZZZZ</name>